<feature type="compositionally biased region" description="Basic residues" evidence="1">
    <location>
        <begin position="74"/>
        <end position="90"/>
    </location>
</feature>
<organism evidence="2">
    <name type="scientific">uncultured Bacteroidota bacterium</name>
    <dbReference type="NCBI Taxonomy" id="152509"/>
    <lineage>
        <taxon>Bacteria</taxon>
        <taxon>Pseudomonadati</taxon>
        <taxon>Bacteroidota</taxon>
        <taxon>environmental samples</taxon>
    </lineage>
</organism>
<feature type="region of interest" description="Disordered" evidence="1">
    <location>
        <begin position="69"/>
        <end position="90"/>
    </location>
</feature>
<dbReference type="EMBL" id="AP011772">
    <property type="protein sequence ID" value="BAL57309.1"/>
    <property type="molecule type" value="Genomic_DNA"/>
</dbReference>
<name>H5SMC3_9BACT</name>
<protein>
    <submittedName>
        <fullName evidence="2">Uncharacterized protein</fullName>
    </submittedName>
</protein>
<gene>
    <name evidence="2" type="ORF">HGMM_F50B04C35</name>
</gene>
<evidence type="ECO:0000313" key="2">
    <source>
        <dbReference type="EMBL" id="BAL57309.1"/>
    </source>
</evidence>
<accession>H5SMC3</accession>
<evidence type="ECO:0000256" key="1">
    <source>
        <dbReference type="SAM" id="MobiDB-lite"/>
    </source>
</evidence>
<reference evidence="2" key="1">
    <citation type="journal article" date="2005" name="Environ. Microbiol.">
        <title>Genetic and functional properties of uncultivated thermophilic crenarchaeotes from a subsurface gold mine as revealed by analysis of genome fragments.</title>
        <authorList>
            <person name="Nunoura T."/>
            <person name="Hirayama H."/>
            <person name="Takami H."/>
            <person name="Oida H."/>
            <person name="Nishi S."/>
            <person name="Shimamura S."/>
            <person name="Suzuki Y."/>
            <person name="Inagaki F."/>
            <person name="Takai K."/>
            <person name="Nealson K.H."/>
            <person name="Horikoshi K."/>
        </authorList>
    </citation>
    <scope>NUCLEOTIDE SEQUENCE</scope>
</reference>
<proteinExistence type="predicted"/>
<reference evidence="2" key="2">
    <citation type="journal article" date="2012" name="PLoS ONE">
        <title>A Deeply Branching Thermophilic Bacterium with an Ancient Acetyl-CoA Pathway Dominates a Subsurface Ecosystem.</title>
        <authorList>
            <person name="Takami H."/>
            <person name="Noguchi H."/>
            <person name="Takaki Y."/>
            <person name="Uchiyama I."/>
            <person name="Toyoda A."/>
            <person name="Nishi S."/>
            <person name="Chee G.-J."/>
            <person name="Arai W."/>
            <person name="Nunoura T."/>
            <person name="Itoh T."/>
            <person name="Hattori M."/>
            <person name="Takai K."/>
        </authorList>
    </citation>
    <scope>NUCLEOTIDE SEQUENCE</scope>
</reference>
<sequence>MLVGVLSWEGCRGSGAEGVVLLASILHPYKVSRGALLLCGKVRGSLWGREELRLRLSRREVLWKVKKEESSRGRVGRSRRKGRLRGLLRI</sequence>
<feature type="non-terminal residue" evidence="2">
    <location>
        <position position="90"/>
    </location>
</feature>
<dbReference type="AlphaFoldDB" id="H5SMC3"/>